<dbReference type="InterPro" id="IPR033375">
    <property type="entry name" value="Cggbp1"/>
</dbReference>
<dbReference type="PANTHER" id="PTHR32344">
    <property type="entry name" value="U1-TYPE DOMAIN-CONTAINING PROTEIN"/>
    <property type="match status" value="1"/>
</dbReference>
<accession>A0A7R9B228</accession>
<feature type="region of interest" description="Disordered" evidence="1">
    <location>
        <begin position="382"/>
        <end position="412"/>
    </location>
</feature>
<dbReference type="GO" id="GO:0005634">
    <property type="term" value="C:nucleus"/>
    <property type="evidence" value="ECO:0007669"/>
    <property type="project" value="InterPro"/>
</dbReference>
<evidence type="ECO:0000256" key="1">
    <source>
        <dbReference type="SAM" id="MobiDB-lite"/>
    </source>
</evidence>
<protein>
    <submittedName>
        <fullName evidence="2">Uncharacterized protein</fullName>
    </submittedName>
</protein>
<reference evidence="2" key="1">
    <citation type="submission" date="2020-11" db="EMBL/GenBank/DDBJ databases">
        <authorList>
            <person name="Tran Van P."/>
        </authorList>
    </citation>
    <scope>NUCLEOTIDE SEQUENCE</scope>
</reference>
<dbReference type="AlphaFoldDB" id="A0A7R9B228"/>
<dbReference type="GO" id="GO:0006357">
    <property type="term" value="P:regulation of transcription by RNA polymerase II"/>
    <property type="evidence" value="ECO:0007669"/>
    <property type="project" value="InterPro"/>
</dbReference>
<organism evidence="2">
    <name type="scientific">Timema shepardi</name>
    <name type="common">Walking stick</name>
    <dbReference type="NCBI Taxonomy" id="629360"/>
    <lineage>
        <taxon>Eukaryota</taxon>
        <taxon>Metazoa</taxon>
        <taxon>Ecdysozoa</taxon>
        <taxon>Arthropoda</taxon>
        <taxon>Hexapoda</taxon>
        <taxon>Insecta</taxon>
        <taxon>Pterygota</taxon>
        <taxon>Neoptera</taxon>
        <taxon>Polyneoptera</taxon>
        <taxon>Phasmatodea</taxon>
        <taxon>Timematodea</taxon>
        <taxon>Timematoidea</taxon>
        <taxon>Timematidae</taxon>
        <taxon>Timema</taxon>
    </lineage>
</organism>
<name>A0A7R9B228_TIMSH</name>
<dbReference type="EMBL" id="OC004913">
    <property type="protein sequence ID" value="CAD7264931.1"/>
    <property type="molecule type" value="Genomic_DNA"/>
</dbReference>
<sequence length="534" mass="60491">MRPQLSKLWEKERVGKISLVDSAECPSRELEIPTIERKLNLLLQRVGESKAPSLSQTRKFQTKLKHLQQRLGRIGTEAAGRDELVLNCTRLLTQAEYMIGNLAEAKKGTVSPNIEEGIFEFPNSDKRIGYPEAQNHVRHAASQVSPGVAFNNAPHSSHKATPAELMMGHELLSPINVKWQLPPEQTQPSSKQMLRKWSDAFRQLKRSHEKVARKFNVGTHDVQLKIGDRVVYQIHQLSDMAQGIAGKLGYRWSNPVTIDRFMSDVTVQSVDPVSGLPVRRAHVTQLKKCPEQIELLYLLHLSDRSEWSRLELLRPAARAVPSEVAGNWSVTHGTDREWLACNAQGMYGTKKEENLDAFRLSLSLEILRVTAVWRQTPTHPLYHTNKPITGQGSPRSSAVQGHSAHSTTRSCPSIGFKMGRGKTITVEQRAGQFKADQFYVSDSKILMCRICYIRLESNKKDGLNKHVSAGHLWRKEEQKTHGLKRQLLITEVCDKQKKARTEKLVFIDDTVKMCLKANIPINKLDHPTVREYLK</sequence>
<proteinExistence type="predicted"/>
<dbReference type="PANTHER" id="PTHR32344:SF1">
    <property type="entry name" value="U1-TYPE DOMAIN-CONTAINING PROTEIN"/>
    <property type="match status" value="1"/>
</dbReference>
<evidence type="ECO:0000313" key="2">
    <source>
        <dbReference type="EMBL" id="CAD7264931.1"/>
    </source>
</evidence>
<gene>
    <name evidence="2" type="ORF">TSIB3V08_LOCUS8977</name>
</gene>
<dbReference type="GO" id="GO:0003690">
    <property type="term" value="F:double-stranded DNA binding"/>
    <property type="evidence" value="ECO:0007669"/>
    <property type="project" value="InterPro"/>
</dbReference>
<feature type="compositionally biased region" description="Polar residues" evidence="1">
    <location>
        <begin position="386"/>
        <end position="411"/>
    </location>
</feature>